<name>A0ABQ4SJK6_9HYPH</name>
<dbReference type="RefSeq" id="WP_238239552.1">
    <property type="nucleotide sequence ID" value="NZ_BPQQ01000058.1"/>
</dbReference>
<comment type="caution">
    <text evidence="2">The sequence shown here is derived from an EMBL/GenBank/DDBJ whole genome shotgun (WGS) entry which is preliminary data.</text>
</comment>
<dbReference type="Proteomes" id="UP001055153">
    <property type="component" value="Unassembled WGS sequence"/>
</dbReference>
<evidence type="ECO:0000313" key="3">
    <source>
        <dbReference type="Proteomes" id="UP001055153"/>
    </source>
</evidence>
<protein>
    <recommendedName>
        <fullName evidence="1">DUF6894 domain-containing protein</fullName>
    </recommendedName>
</protein>
<organism evidence="2 3">
    <name type="scientific">Methylobacterium isbiliense</name>
    <dbReference type="NCBI Taxonomy" id="315478"/>
    <lineage>
        <taxon>Bacteria</taxon>
        <taxon>Pseudomonadati</taxon>
        <taxon>Pseudomonadota</taxon>
        <taxon>Alphaproteobacteria</taxon>
        <taxon>Hyphomicrobiales</taxon>
        <taxon>Methylobacteriaceae</taxon>
        <taxon>Methylobacterium</taxon>
    </lineage>
</organism>
<reference evidence="2" key="1">
    <citation type="journal article" date="2021" name="Front. Microbiol.">
        <title>Comprehensive Comparative Genomics and Phenotyping of Methylobacterium Species.</title>
        <authorList>
            <person name="Alessa O."/>
            <person name="Ogura Y."/>
            <person name="Fujitani Y."/>
            <person name="Takami H."/>
            <person name="Hayashi T."/>
            <person name="Sahin N."/>
            <person name="Tani A."/>
        </authorList>
    </citation>
    <scope>NUCLEOTIDE SEQUENCE</scope>
    <source>
        <strain evidence="2">DSM 17168</strain>
    </source>
</reference>
<dbReference type="Pfam" id="PF21834">
    <property type="entry name" value="DUF6894"/>
    <property type="match status" value="1"/>
</dbReference>
<keyword evidence="3" id="KW-1185">Reference proteome</keyword>
<reference evidence="2" key="2">
    <citation type="submission" date="2021-08" db="EMBL/GenBank/DDBJ databases">
        <authorList>
            <person name="Tani A."/>
            <person name="Ola A."/>
            <person name="Ogura Y."/>
            <person name="Katsura K."/>
            <person name="Hayashi T."/>
        </authorList>
    </citation>
    <scope>NUCLEOTIDE SEQUENCE</scope>
    <source>
        <strain evidence="2">DSM 17168</strain>
    </source>
</reference>
<gene>
    <name evidence="2" type="ORF">GMJLKIPL_4629</name>
</gene>
<dbReference type="InterPro" id="IPR054189">
    <property type="entry name" value="DUF6894"/>
</dbReference>
<evidence type="ECO:0000313" key="2">
    <source>
        <dbReference type="EMBL" id="GJE02680.1"/>
    </source>
</evidence>
<accession>A0ABQ4SJK6</accession>
<feature type="domain" description="DUF6894" evidence="1">
    <location>
        <begin position="4"/>
        <end position="71"/>
    </location>
</feature>
<proteinExistence type="predicted"/>
<evidence type="ECO:0000259" key="1">
    <source>
        <dbReference type="Pfam" id="PF21834"/>
    </source>
</evidence>
<dbReference type="EMBL" id="BPQQ01000058">
    <property type="protein sequence ID" value="GJE02680.1"/>
    <property type="molecule type" value="Genomic_DNA"/>
</dbReference>
<sequence>MPVFYFHLRMAEGVEPDEVGLDFPDLDAAYLDLCDGLPALLGELVRQGRDPAGGSFAIANGAGEVLLEVSLLGELVRGRPRRPPVRPPAPVDPALAGARRLLAQTRAADRLDAECRRASAAALARSYALLRQPRPRSALLRGERDEADFQPW</sequence>